<dbReference type="AlphaFoldDB" id="A0A0W7WDF1"/>
<proteinExistence type="predicted"/>
<keyword evidence="4" id="KW-1185">Reference proteome</keyword>
<reference evidence="3 4" key="1">
    <citation type="submission" date="2015-12" db="EMBL/GenBank/DDBJ databases">
        <authorList>
            <person name="Shamseldin A."/>
            <person name="Moawad H."/>
            <person name="Abd El-Rahim W.M."/>
            <person name="Sadowsky M.J."/>
        </authorList>
    </citation>
    <scope>NUCLEOTIDE SEQUENCE [LARGE SCALE GENOMIC DNA]</scope>
    <source>
        <strain evidence="3 4">SJ5A-1</strain>
    </source>
</reference>
<name>A0A0W7WDF1_9RHOB</name>
<feature type="compositionally biased region" description="Basic and acidic residues" evidence="1">
    <location>
        <begin position="45"/>
        <end position="63"/>
    </location>
</feature>
<protein>
    <submittedName>
        <fullName evidence="3">Uncharacterized protein</fullName>
    </submittedName>
</protein>
<accession>A0A0W7WDF1</accession>
<feature type="transmembrane region" description="Helical" evidence="2">
    <location>
        <begin position="88"/>
        <end position="106"/>
    </location>
</feature>
<gene>
    <name evidence="3" type="ORF">AVJ23_21640</name>
</gene>
<feature type="region of interest" description="Disordered" evidence="1">
    <location>
        <begin position="45"/>
        <end position="86"/>
    </location>
</feature>
<comment type="caution">
    <text evidence="3">The sequence shown here is derived from an EMBL/GenBank/DDBJ whole genome shotgun (WGS) entry which is preliminary data.</text>
</comment>
<evidence type="ECO:0000313" key="4">
    <source>
        <dbReference type="Proteomes" id="UP000054396"/>
    </source>
</evidence>
<evidence type="ECO:0000313" key="3">
    <source>
        <dbReference type="EMBL" id="KUF08659.1"/>
    </source>
</evidence>
<keyword evidence="2" id="KW-0472">Membrane</keyword>
<keyword evidence="2" id="KW-0812">Transmembrane</keyword>
<evidence type="ECO:0000256" key="2">
    <source>
        <dbReference type="SAM" id="Phobius"/>
    </source>
</evidence>
<sequence length="108" mass="11766">MSRPQTTPTIDWEETMITTEQNAKVAAKMTERAVGALVEVLDKQESSSKRVSELAKAVEEIRARPVPTAAPPPNRPSSPTPRRQRPHTLPLIVAFVAGAACVGFFASW</sequence>
<organism evidence="3 4">
    <name type="scientific">Pseudoponticoccus marisrubri</name>
    <dbReference type="NCBI Taxonomy" id="1685382"/>
    <lineage>
        <taxon>Bacteria</taxon>
        <taxon>Pseudomonadati</taxon>
        <taxon>Pseudomonadota</taxon>
        <taxon>Alphaproteobacteria</taxon>
        <taxon>Rhodobacterales</taxon>
        <taxon>Roseobacteraceae</taxon>
        <taxon>Pseudoponticoccus</taxon>
    </lineage>
</organism>
<dbReference type="Proteomes" id="UP000054396">
    <property type="component" value="Unassembled WGS sequence"/>
</dbReference>
<dbReference type="EMBL" id="LPXO01000030">
    <property type="protein sequence ID" value="KUF08659.1"/>
    <property type="molecule type" value="Genomic_DNA"/>
</dbReference>
<keyword evidence="2" id="KW-1133">Transmembrane helix</keyword>
<feature type="compositionally biased region" description="Pro residues" evidence="1">
    <location>
        <begin position="68"/>
        <end position="79"/>
    </location>
</feature>
<evidence type="ECO:0000256" key="1">
    <source>
        <dbReference type="SAM" id="MobiDB-lite"/>
    </source>
</evidence>